<evidence type="ECO:0000313" key="2">
    <source>
        <dbReference type="EMBL" id="RZF44960.1"/>
    </source>
</evidence>
<feature type="domain" description="Ribosomal protein eL8/eL30/eS12/Gadd45" evidence="1">
    <location>
        <begin position="422"/>
        <end position="507"/>
    </location>
</feature>
<dbReference type="Pfam" id="PF01248">
    <property type="entry name" value="Ribosomal_L7Ae"/>
    <property type="match status" value="1"/>
</dbReference>
<keyword evidence="3" id="KW-1185">Reference proteome</keyword>
<dbReference type="PANTHER" id="PTHR13284">
    <property type="entry name" value="GH01354P"/>
    <property type="match status" value="1"/>
</dbReference>
<name>A0A482XHF4_LAOST</name>
<sequence length="578" mass="65160">MENRKNSSFQKRRASQENVDELSFLLALTRDESLGTRGSNSERKEKQDTYEKINKQKTVRKCHKEHVKSPKDLPELQRTTFVTSSGKGVVTEHKLNDQSIIGACSFNYSSDFPALGDTNGKKNNNDETDYCRHSTNILGQGTVNKNEKGSVNCEEPKNSIVNPKLDGSIVNYKTKATKRIPRTERPITVDLVEASESFRMKKLQSKSISKIGKRPLKRRDQPKSYGGNILDSDQPLIHKGKIRLNEKKRVTKIKTVILEKRHSGRDKKSEWKSALDGSKKIKLTVDMVKDTLLLKSCNFILHERKVVPKICCSLSVGGNKGTSEITESETQALSSLASTNNSIHELPEKDHETSPTYLDDNLNIIDSQVMTPKRMIHSKRFAIYCDQWPIKELTDAVTELLMKLDCFQQKTQAYDPVKLYSKRRFNLGLTEVTKYLRLGKIVMVIFATDIEEIDGKGGLLDTINNIRKMASLQKVPYVFANTQKKLRGILKKNARISCIGIRNYEGADFCDSKISSLQRGTSGNNLIFGDLLRVHINFGSILLETKVPSFLSYGVEISLSSTTYTALCSRSSNFVAKD</sequence>
<dbReference type="GO" id="GO:0003730">
    <property type="term" value="F:mRNA 3'-UTR binding"/>
    <property type="evidence" value="ECO:0007669"/>
    <property type="project" value="TreeGrafter"/>
</dbReference>
<dbReference type="PANTHER" id="PTHR13284:SF4">
    <property type="entry name" value="C2H2-TYPE DOMAIN-CONTAINING PROTEIN"/>
    <property type="match status" value="1"/>
</dbReference>
<dbReference type="GO" id="GO:0005739">
    <property type="term" value="C:mitochondrion"/>
    <property type="evidence" value="ECO:0007669"/>
    <property type="project" value="TreeGrafter"/>
</dbReference>
<dbReference type="InterPro" id="IPR040051">
    <property type="entry name" value="SECISBP2"/>
</dbReference>
<accession>A0A482XHF4</accession>
<dbReference type="InterPro" id="IPR029064">
    <property type="entry name" value="Ribosomal_eL30-like_sf"/>
</dbReference>
<dbReference type="GO" id="GO:0043021">
    <property type="term" value="F:ribonucleoprotein complex binding"/>
    <property type="evidence" value="ECO:0007669"/>
    <property type="project" value="TreeGrafter"/>
</dbReference>
<reference evidence="2 3" key="1">
    <citation type="journal article" date="2017" name="Gigascience">
        <title>Genome sequence of the small brown planthopper, Laodelphax striatellus.</title>
        <authorList>
            <person name="Zhu J."/>
            <person name="Jiang F."/>
            <person name="Wang X."/>
            <person name="Yang P."/>
            <person name="Bao Y."/>
            <person name="Zhao W."/>
            <person name="Wang W."/>
            <person name="Lu H."/>
            <person name="Wang Q."/>
            <person name="Cui N."/>
            <person name="Li J."/>
            <person name="Chen X."/>
            <person name="Luo L."/>
            <person name="Yu J."/>
            <person name="Kang L."/>
            <person name="Cui F."/>
        </authorList>
    </citation>
    <scope>NUCLEOTIDE SEQUENCE [LARGE SCALE GENOMIC DNA]</scope>
    <source>
        <strain evidence="2">Lst14</strain>
    </source>
</reference>
<dbReference type="OrthoDB" id="6615585at2759"/>
<gene>
    <name evidence="2" type="ORF">LSTR_LSTR001921</name>
</gene>
<dbReference type="STRING" id="195883.A0A482XHF4"/>
<proteinExistence type="predicted"/>
<comment type="caution">
    <text evidence="2">The sequence shown here is derived from an EMBL/GenBank/DDBJ whole genome shotgun (WGS) entry which is preliminary data.</text>
</comment>
<dbReference type="SMR" id="A0A482XHF4"/>
<evidence type="ECO:0000313" key="3">
    <source>
        <dbReference type="Proteomes" id="UP000291343"/>
    </source>
</evidence>
<dbReference type="Proteomes" id="UP000291343">
    <property type="component" value="Unassembled WGS sequence"/>
</dbReference>
<dbReference type="AlphaFoldDB" id="A0A482XHF4"/>
<dbReference type="GO" id="GO:1990904">
    <property type="term" value="C:ribonucleoprotein complex"/>
    <property type="evidence" value="ECO:0007669"/>
    <property type="project" value="TreeGrafter"/>
</dbReference>
<dbReference type="InterPro" id="IPR004038">
    <property type="entry name" value="Ribosomal_eL8/eL30/eS12/Gad45"/>
</dbReference>
<protein>
    <recommendedName>
        <fullName evidence="1">Ribosomal protein eL8/eL30/eS12/Gadd45 domain-containing protein</fullName>
    </recommendedName>
</protein>
<dbReference type="EMBL" id="QKKF02010000">
    <property type="protein sequence ID" value="RZF44960.1"/>
    <property type="molecule type" value="Genomic_DNA"/>
</dbReference>
<dbReference type="Gene3D" id="3.30.1330.30">
    <property type="match status" value="1"/>
</dbReference>
<dbReference type="GO" id="GO:0035368">
    <property type="term" value="F:selenocysteine insertion sequence binding"/>
    <property type="evidence" value="ECO:0007669"/>
    <property type="project" value="InterPro"/>
</dbReference>
<organism evidence="2 3">
    <name type="scientific">Laodelphax striatellus</name>
    <name type="common">Small brown planthopper</name>
    <name type="synonym">Delphax striatella</name>
    <dbReference type="NCBI Taxonomy" id="195883"/>
    <lineage>
        <taxon>Eukaryota</taxon>
        <taxon>Metazoa</taxon>
        <taxon>Ecdysozoa</taxon>
        <taxon>Arthropoda</taxon>
        <taxon>Hexapoda</taxon>
        <taxon>Insecta</taxon>
        <taxon>Pterygota</taxon>
        <taxon>Neoptera</taxon>
        <taxon>Paraneoptera</taxon>
        <taxon>Hemiptera</taxon>
        <taxon>Auchenorrhyncha</taxon>
        <taxon>Fulgoroidea</taxon>
        <taxon>Delphacidae</taxon>
        <taxon>Criomorphinae</taxon>
        <taxon>Laodelphax</taxon>
    </lineage>
</organism>
<evidence type="ECO:0000259" key="1">
    <source>
        <dbReference type="Pfam" id="PF01248"/>
    </source>
</evidence>
<dbReference type="SUPFAM" id="SSF55315">
    <property type="entry name" value="L30e-like"/>
    <property type="match status" value="1"/>
</dbReference>
<dbReference type="InParanoid" id="A0A482XHF4"/>